<feature type="chain" id="PRO_5008602469" description="Outer membrane protein beta-barrel domain-containing protein" evidence="1">
    <location>
        <begin position="21"/>
        <end position="208"/>
    </location>
</feature>
<dbReference type="Proteomes" id="UP000092164">
    <property type="component" value="Unassembled WGS sequence"/>
</dbReference>
<sequence length="208" mass="23841">MKRQIITILMSFISIHFANAQFAENNAIYSTGELNLGNYIGFDINLNYVFKEKFSIKVGYTGNIRKPKSQPDNYTSGLTGIFSFGLANPYDQIENYQIGFGKIYKLNESGTIRTNISAGLGYTIIREPENWQMIDDVFLTENYTWNYKTHNTLSLIINPKIEFPFTRFYGLTISPMLQINKDRTYVGIGIGQMIGLLRKRKQQTLTPV</sequence>
<evidence type="ECO:0008006" key="4">
    <source>
        <dbReference type="Google" id="ProtNLM"/>
    </source>
</evidence>
<evidence type="ECO:0000313" key="3">
    <source>
        <dbReference type="Proteomes" id="UP000092164"/>
    </source>
</evidence>
<gene>
    <name evidence="2" type="ORF">A9200_15875</name>
</gene>
<reference evidence="3" key="1">
    <citation type="submission" date="2016-06" db="EMBL/GenBank/DDBJ databases">
        <authorList>
            <person name="Zhan P."/>
        </authorList>
    </citation>
    <scope>NUCLEOTIDE SEQUENCE [LARGE SCALE GENOMIC DNA]</scope>
    <source>
        <strain evidence="3">T28</strain>
    </source>
</reference>
<feature type="non-terminal residue" evidence="2">
    <location>
        <position position="208"/>
    </location>
</feature>
<keyword evidence="3" id="KW-1185">Reference proteome</keyword>
<keyword evidence="1" id="KW-0732">Signal</keyword>
<dbReference type="AlphaFoldDB" id="A0A1B7ZC09"/>
<dbReference type="EMBL" id="LZFP01000008">
    <property type="protein sequence ID" value="OBR40454.1"/>
    <property type="molecule type" value="Genomic_DNA"/>
</dbReference>
<evidence type="ECO:0000313" key="2">
    <source>
        <dbReference type="EMBL" id="OBR40454.1"/>
    </source>
</evidence>
<proteinExistence type="predicted"/>
<evidence type="ECO:0000256" key="1">
    <source>
        <dbReference type="SAM" id="SignalP"/>
    </source>
</evidence>
<feature type="signal peptide" evidence="1">
    <location>
        <begin position="1"/>
        <end position="20"/>
    </location>
</feature>
<protein>
    <recommendedName>
        <fullName evidence="4">Outer membrane protein beta-barrel domain-containing protein</fullName>
    </recommendedName>
</protein>
<name>A0A1B7ZC09_9FLAO</name>
<comment type="caution">
    <text evidence="2">The sequence shown here is derived from an EMBL/GenBank/DDBJ whole genome shotgun (WGS) entry which is preliminary data.</text>
</comment>
<accession>A0A1B7ZC09</accession>
<organism evidence="2 3">
    <name type="scientific">Maribacter hydrothermalis</name>
    <dbReference type="NCBI Taxonomy" id="1836467"/>
    <lineage>
        <taxon>Bacteria</taxon>
        <taxon>Pseudomonadati</taxon>
        <taxon>Bacteroidota</taxon>
        <taxon>Flavobacteriia</taxon>
        <taxon>Flavobacteriales</taxon>
        <taxon>Flavobacteriaceae</taxon>
        <taxon>Maribacter</taxon>
    </lineage>
</organism>